<accession>A0A4P1RXG3</accession>
<gene>
    <name evidence="3" type="ORF">TanjilG_18418</name>
</gene>
<proteinExistence type="predicted"/>
<reference evidence="3 4" key="1">
    <citation type="journal article" date="2017" name="Plant Biotechnol. J.">
        <title>A comprehensive draft genome sequence for lupin (Lupinus angustifolius), an emerging health food: insights into plant-microbe interactions and legume evolution.</title>
        <authorList>
            <person name="Hane J.K."/>
            <person name="Ming Y."/>
            <person name="Kamphuis L.G."/>
            <person name="Nelson M.N."/>
            <person name="Garg G."/>
            <person name="Atkins C.A."/>
            <person name="Bayer P.E."/>
            <person name="Bravo A."/>
            <person name="Bringans S."/>
            <person name="Cannon S."/>
            <person name="Edwards D."/>
            <person name="Foley R."/>
            <person name="Gao L.L."/>
            <person name="Harrison M.J."/>
            <person name="Huang W."/>
            <person name="Hurgobin B."/>
            <person name="Li S."/>
            <person name="Liu C.W."/>
            <person name="McGrath A."/>
            <person name="Morahan G."/>
            <person name="Murray J."/>
            <person name="Weller J."/>
            <person name="Jian J."/>
            <person name="Singh K.B."/>
        </authorList>
    </citation>
    <scope>NUCLEOTIDE SEQUENCE [LARGE SCALE GENOMIC DNA]</scope>
    <source>
        <strain evidence="4">cv. Tanjil</strain>
        <tissue evidence="3">Whole plant</tissue>
    </source>
</reference>
<keyword evidence="4" id="KW-1185">Reference proteome</keyword>
<feature type="compositionally biased region" description="Basic and acidic residues" evidence="1">
    <location>
        <begin position="1"/>
        <end position="12"/>
    </location>
</feature>
<organism evidence="3 4">
    <name type="scientific">Lupinus angustifolius</name>
    <name type="common">Narrow-leaved blue lupine</name>
    <dbReference type="NCBI Taxonomy" id="3871"/>
    <lineage>
        <taxon>Eukaryota</taxon>
        <taxon>Viridiplantae</taxon>
        <taxon>Streptophyta</taxon>
        <taxon>Embryophyta</taxon>
        <taxon>Tracheophyta</taxon>
        <taxon>Spermatophyta</taxon>
        <taxon>Magnoliopsida</taxon>
        <taxon>eudicotyledons</taxon>
        <taxon>Gunneridae</taxon>
        <taxon>Pentapetalae</taxon>
        <taxon>rosids</taxon>
        <taxon>fabids</taxon>
        <taxon>Fabales</taxon>
        <taxon>Fabaceae</taxon>
        <taxon>Papilionoideae</taxon>
        <taxon>50 kb inversion clade</taxon>
        <taxon>genistoids sensu lato</taxon>
        <taxon>core genistoids</taxon>
        <taxon>Genisteae</taxon>
        <taxon>Lupinus</taxon>
    </lineage>
</organism>
<keyword evidence="2" id="KW-0812">Transmembrane</keyword>
<name>A0A4P1RXG3_LUPAN</name>
<protein>
    <submittedName>
        <fullName evidence="3">Uncharacterized protein</fullName>
    </submittedName>
</protein>
<dbReference type="AlphaFoldDB" id="A0A4P1RXG3"/>
<dbReference type="EMBL" id="CM007361">
    <property type="protein sequence ID" value="OIW19608.1"/>
    <property type="molecule type" value="Genomic_DNA"/>
</dbReference>
<evidence type="ECO:0000313" key="4">
    <source>
        <dbReference type="Proteomes" id="UP000188354"/>
    </source>
</evidence>
<dbReference type="Proteomes" id="UP000188354">
    <property type="component" value="Chromosome LG01"/>
</dbReference>
<feature type="transmembrane region" description="Helical" evidence="2">
    <location>
        <begin position="59"/>
        <end position="79"/>
    </location>
</feature>
<sequence length="86" mass="9702">MGLVRRSGDEHRRLRASGRMGLHGGGRKCDGGLRWSGFLPMGGDDVNESKESEDKMVRWFAVVLIWAPILTVVTEVRWFRAASQCR</sequence>
<evidence type="ECO:0000256" key="1">
    <source>
        <dbReference type="SAM" id="MobiDB-lite"/>
    </source>
</evidence>
<dbReference type="Gramene" id="OIW19608">
    <property type="protein sequence ID" value="OIW19608"/>
    <property type="gene ID" value="TanjilG_18418"/>
</dbReference>
<evidence type="ECO:0000313" key="3">
    <source>
        <dbReference type="EMBL" id="OIW19608.1"/>
    </source>
</evidence>
<keyword evidence="2" id="KW-0472">Membrane</keyword>
<feature type="region of interest" description="Disordered" evidence="1">
    <location>
        <begin position="1"/>
        <end position="25"/>
    </location>
</feature>
<evidence type="ECO:0000256" key="2">
    <source>
        <dbReference type="SAM" id="Phobius"/>
    </source>
</evidence>
<keyword evidence="2" id="KW-1133">Transmembrane helix</keyword>